<dbReference type="EnsemblMetazoa" id="XM_028660603.1">
    <property type="protein sequence ID" value="XP_028516404.1"/>
    <property type="gene ID" value="LOC114575542"/>
</dbReference>
<evidence type="ECO:0000313" key="4">
    <source>
        <dbReference type="Proteomes" id="UP000887567"/>
    </source>
</evidence>
<evidence type="ECO:0000256" key="1">
    <source>
        <dbReference type="SAM" id="MobiDB-lite"/>
    </source>
</evidence>
<dbReference type="KEGG" id="epa:114575542"/>
<proteinExistence type="predicted"/>
<dbReference type="Proteomes" id="UP000887567">
    <property type="component" value="Unplaced"/>
</dbReference>
<dbReference type="OMA" id="HISMCEN"/>
<dbReference type="CDD" id="cd14279">
    <property type="entry name" value="CUE"/>
    <property type="match status" value="1"/>
</dbReference>
<dbReference type="SUPFAM" id="SSF56204">
    <property type="entry name" value="Hect, E3 ligase catalytic domain"/>
    <property type="match status" value="1"/>
</dbReference>
<dbReference type="InterPro" id="IPR035983">
    <property type="entry name" value="Hect_E3_ubiquitin_ligase"/>
</dbReference>
<dbReference type="Gene3D" id="3.90.1750.10">
    <property type="entry name" value="Hect, E3 ligase catalytic domains"/>
    <property type="match status" value="1"/>
</dbReference>
<dbReference type="PROSITE" id="PS51140">
    <property type="entry name" value="CUE"/>
    <property type="match status" value="1"/>
</dbReference>
<name>A0A913YMP3_EXADI</name>
<feature type="region of interest" description="Disordered" evidence="1">
    <location>
        <begin position="319"/>
        <end position="352"/>
    </location>
</feature>
<dbReference type="GO" id="GO:0004842">
    <property type="term" value="F:ubiquitin-protein transferase activity"/>
    <property type="evidence" value="ECO:0007669"/>
    <property type="project" value="InterPro"/>
</dbReference>
<feature type="region of interest" description="Disordered" evidence="1">
    <location>
        <begin position="55"/>
        <end position="119"/>
    </location>
</feature>
<dbReference type="GO" id="GO:0043130">
    <property type="term" value="F:ubiquitin binding"/>
    <property type="evidence" value="ECO:0007669"/>
    <property type="project" value="InterPro"/>
</dbReference>
<feature type="compositionally biased region" description="Low complexity" evidence="1">
    <location>
        <begin position="59"/>
        <end position="116"/>
    </location>
</feature>
<accession>A0A913YMP3</accession>
<dbReference type="OrthoDB" id="5974885at2759"/>
<organism evidence="3 4">
    <name type="scientific">Exaiptasia diaphana</name>
    <name type="common">Tropical sea anemone</name>
    <name type="synonym">Aiptasia pulchella</name>
    <dbReference type="NCBI Taxonomy" id="2652724"/>
    <lineage>
        <taxon>Eukaryota</taxon>
        <taxon>Metazoa</taxon>
        <taxon>Cnidaria</taxon>
        <taxon>Anthozoa</taxon>
        <taxon>Hexacorallia</taxon>
        <taxon>Actiniaria</taxon>
        <taxon>Aiptasiidae</taxon>
        <taxon>Exaiptasia</taxon>
    </lineage>
</organism>
<keyword evidence="4" id="KW-1185">Reference proteome</keyword>
<reference evidence="3" key="1">
    <citation type="submission" date="2022-11" db="UniProtKB">
        <authorList>
            <consortium name="EnsemblMetazoa"/>
        </authorList>
    </citation>
    <scope>IDENTIFICATION</scope>
</reference>
<dbReference type="InterPro" id="IPR003892">
    <property type="entry name" value="CUE"/>
</dbReference>
<feature type="domain" description="CUE" evidence="2">
    <location>
        <begin position="347"/>
        <end position="389"/>
    </location>
</feature>
<sequence>MHADSGNNSHVELFSRWWFTMASRNNVSSTLRKVAQQLMSLANHGVSNAALETSDNGAITSSNSTNINTQSSSNSNISTQSSSNNTNINTQSSSNSTNVNTQSSSNNASSSSSNSSTEHRKVFNYMPRASIFRPSASSKKKGKGKLQTCTLKFFRLADIEQDKPPGSIAGTTLSNCGLGPASITIDLNSSMKNLHACLIERYPLLEAAGGYELLLYQRGGEEQGFHQLPSPYLPSRIKDIAGQSQIYIRPLQKNLLELSDESFPRFQCQEPDESPEDAPLVQCMECNEQLSMHQLREHQLKSHGKKRKKTKSSFSDKCFFNESNSSDEDDSVLPSKSTKAKVAKVSDQDEDLEKLSEMFPSETRSDLQNCLKEAGSVTQAIMTLLQPKTSLMISSDDDLDLSESAFGPPSLSEEIYNLQKNFDIGQKEKLKVDEEDILNDAMTYYKDSDFNPSKRLRIVYNGQPAADTGGVVLHFYTQLLIAITGTFFQGDEYRMPIYNSETVACGLMKLVGTIIVHSILQGGPGFPVFSPGIYYYLAKGDVKEAMEVLSVDDCSLETRHIISKIAKAENVETLDQEEIITALSNCGLTLQLTNDNKMRVVRNMIN</sequence>
<dbReference type="RefSeq" id="XP_028516404.1">
    <property type="nucleotide sequence ID" value="XM_028660603.1"/>
</dbReference>
<evidence type="ECO:0000313" key="3">
    <source>
        <dbReference type="EnsemblMetazoa" id="XP_028516404.1"/>
    </source>
</evidence>
<evidence type="ECO:0000259" key="2">
    <source>
        <dbReference type="PROSITE" id="PS51140"/>
    </source>
</evidence>
<dbReference type="GeneID" id="114575542"/>
<protein>
    <recommendedName>
        <fullName evidence="2">CUE domain-containing protein</fullName>
    </recommendedName>
</protein>
<dbReference type="AlphaFoldDB" id="A0A913YMP3"/>